<reference evidence="3 4" key="1">
    <citation type="submission" date="2018-06" db="EMBL/GenBank/DDBJ databases">
        <authorList>
            <consortium name="Pathogen Informatics"/>
            <person name="Doyle S."/>
        </authorList>
    </citation>
    <scope>NUCLEOTIDE SEQUENCE [LARGE SCALE GENOMIC DNA]</scope>
    <source>
        <strain evidence="3 4">NCTC11544</strain>
    </source>
</reference>
<comment type="similarity">
    <text evidence="1 2">Belongs to the phD/YefM antitoxin family.</text>
</comment>
<dbReference type="AlphaFoldDB" id="A0A2X2JPX9"/>
<dbReference type="InterPro" id="IPR006442">
    <property type="entry name" value="Antitoxin_Phd/YefM"/>
</dbReference>
<name>A0A2X2JPX9_9GAMM</name>
<evidence type="ECO:0000256" key="1">
    <source>
        <dbReference type="ARBA" id="ARBA00009981"/>
    </source>
</evidence>
<comment type="function">
    <text evidence="2">Antitoxin component of a type II toxin-antitoxin (TA) system.</text>
</comment>
<evidence type="ECO:0000256" key="2">
    <source>
        <dbReference type="RuleBase" id="RU362080"/>
    </source>
</evidence>
<dbReference type="GeneID" id="74951205"/>
<proteinExistence type="inferred from homology"/>
<accession>A0A2X2JPX9</accession>
<dbReference type="NCBIfam" id="TIGR01552">
    <property type="entry name" value="phd_fam"/>
    <property type="match status" value="1"/>
</dbReference>
<dbReference type="EMBL" id="UGYN01000002">
    <property type="protein sequence ID" value="SUI85289.1"/>
    <property type="molecule type" value="Genomic_DNA"/>
</dbReference>
<dbReference type="RefSeq" id="WP_112364465.1">
    <property type="nucleotide sequence ID" value="NZ_CAMKUF010000001.1"/>
</dbReference>
<organism evidence="3 4">
    <name type="scientific">Serratia quinivorans</name>
    <dbReference type="NCBI Taxonomy" id="137545"/>
    <lineage>
        <taxon>Bacteria</taxon>
        <taxon>Pseudomonadati</taxon>
        <taxon>Pseudomonadota</taxon>
        <taxon>Gammaproteobacteria</taxon>
        <taxon>Enterobacterales</taxon>
        <taxon>Yersiniaceae</taxon>
        <taxon>Serratia</taxon>
    </lineage>
</organism>
<protein>
    <recommendedName>
        <fullName evidence="2">Antitoxin</fullName>
    </recommendedName>
</protein>
<sequence length="143" mass="15823">MKEITFTRLRADLSQVLDEIRDGETFIVTQRGKESVMLGQDNSKSLISTTNVLDSEILKAMVRNAVSAINADKVTPSIVSKEVEALGRIIKLQGMLDKTTIDTLQKQAESVKPSNSANQLSIKDAVDEVRKRHAKTIRDLEGK</sequence>
<dbReference type="Proteomes" id="UP000255529">
    <property type="component" value="Unassembled WGS sequence"/>
</dbReference>
<evidence type="ECO:0000313" key="3">
    <source>
        <dbReference type="EMBL" id="SUI85289.1"/>
    </source>
</evidence>
<gene>
    <name evidence="3" type="ORF">NCTC11544_04749</name>
</gene>
<evidence type="ECO:0000313" key="4">
    <source>
        <dbReference type="Proteomes" id="UP000255529"/>
    </source>
</evidence>
<dbReference type="Gene3D" id="3.40.1620.10">
    <property type="entry name" value="YefM-like domain"/>
    <property type="match status" value="1"/>
</dbReference>
<dbReference type="Pfam" id="PF02604">
    <property type="entry name" value="PhdYeFM_antitox"/>
    <property type="match status" value="1"/>
</dbReference>
<dbReference type="SUPFAM" id="SSF143120">
    <property type="entry name" value="YefM-like"/>
    <property type="match status" value="1"/>
</dbReference>
<dbReference type="InterPro" id="IPR036165">
    <property type="entry name" value="YefM-like_sf"/>
</dbReference>